<sequence>MKKAEVDKPAADSKPAEEANGDAAPPAKKAKTEPAWTHAERENKCAGGRRVSSLEAGANEVEDLLYELSHKGSSDQTVAAGVHSRRRGAPRLLPLHGSLHGRPLPSQRAVPRRLRPLSAVKKERELEEEEEAASAEEASTTAAKEDR</sequence>
<accession>A0A9D4PIZ5</accession>
<name>A0A9D4PIZ5_RHISA</name>
<dbReference type="AlphaFoldDB" id="A0A9D4PIZ5"/>
<feature type="compositionally biased region" description="Low complexity" evidence="1">
    <location>
        <begin position="135"/>
        <end position="147"/>
    </location>
</feature>
<organism evidence="2 3">
    <name type="scientific">Rhipicephalus sanguineus</name>
    <name type="common">Brown dog tick</name>
    <name type="synonym">Ixodes sanguineus</name>
    <dbReference type="NCBI Taxonomy" id="34632"/>
    <lineage>
        <taxon>Eukaryota</taxon>
        <taxon>Metazoa</taxon>
        <taxon>Ecdysozoa</taxon>
        <taxon>Arthropoda</taxon>
        <taxon>Chelicerata</taxon>
        <taxon>Arachnida</taxon>
        <taxon>Acari</taxon>
        <taxon>Parasitiformes</taxon>
        <taxon>Ixodida</taxon>
        <taxon>Ixodoidea</taxon>
        <taxon>Ixodidae</taxon>
        <taxon>Rhipicephalinae</taxon>
        <taxon>Rhipicephalus</taxon>
        <taxon>Rhipicephalus</taxon>
    </lineage>
</organism>
<keyword evidence="3" id="KW-1185">Reference proteome</keyword>
<dbReference type="EMBL" id="JABSTV010001253">
    <property type="protein sequence ID" value="KAH7944112.1"/>
    <property type="molecule type" value="Genomic_DNA"/>
</dbReference>
<feature type="compositionally biased region" description="Basic and acidic residues" evidence="1">
    <location>
        <begin position="1"/>
        <end position="17"/>
    </location>
</feature>
<dbReference type="Proteomes" id="UP000821837">
    <property type="component" value="Unassembled WGS sequence"/>
</dbReference>
<feature type="region of interest" description="Disordered" evidence="1">
    <location>
        <begin position="1"/>
        <end position="51"/>
    </location>
</feature>
<reference evidence="2" key="1">
    <citation type="journal article" date="2020" name="Cell">
        <title>Large-Scale Comparative Analyses of Tick Genomes Elucidate Their Genetic Diversity and Vector Capacities.</title>
        <authorList>
            <consortium name="Tick Genome and Microbiome Consortium (TIGMIC)"/>
            <person name="Jia N."/>
            <person name="Wang J."/>
            <person name="Shi W."/>
            <person name="Du L."/>
            <person name="Sun Y."/>
            <person name="Zhan W."/>
            <person name="Jiang J.F."/>
            <person name="Wang Q."/>
            <person name="Zhang B."/>
            <person name="Ji P."/>
            <person name="Bell-Sakyi L."/>
            <person name="Cui X.M."/>
            <person name="Yuan T.T."/>
            <person name="Jiang B.G."/>
            <person name="Yang W.F."/>
            <person name="Lam T.T."/>
            <person name="Chang Q.C."/>
            <person name="Ding S.J."/>
            <person name="Wang X.J."/>
            <person name="Zhu J.G."/>
            <person name="Ruan X.D."/>
            <person name="Zhao L."/>
            <person name="Wei J.T."/>
            <person name="Ye R.Z."/>
            <person name="Que T.C."/>
            <person name="Du C.H."/>
            <person name="Zhou Y.H."/>
            <person name="Cheng J.X."/>
            <person name="Dai P.F."/>
            <person name="Guo W.B."/>
            <person name="Han X.H."/>
            <person name="Huang E.J."/>
            <person name="Li L.F."/>
            <person name="Wei W."/>
            <person name="Gao Y.C."/>
            <person name="Liu J.Z."/>
            <person name="Shao H.Z."/>
            <person name="Wang X."/>
            <person name="Wang C.C."/>
            <person name="Yang T.C."/>
            <person name="Huo Q.B."/>
            <person name="Li W."/>
            <person name="Chen H.Y."/>
            <person name="Chen S.E."/>
            <person name="Zhou L.G."/>
            <person name="Ni X.B."/>
            <person name="Tian J.H."/>
            <person name="Sheng Y."/>
            <person name="Liu T."/>
            <person name="Pan Y.S."/>
            <person name="Xia L.Y."/>
            <person name="Li J."/>
            <person name="Zhao F."/>
            <person name="Cao W.C."/>
        </authorList>
    </citation>
    <scope>NUCLEOTIDE SEQUENCE</scope>
    <source>
        <strain evidence="2">Rsan-2018</strain>
    </source>
</reference>
<gene>
    <name evidence="2" type="ORF">HPB52_015738</name>
</gene>
<feature type="region of interest" description="Disordered" evidence="1">
    <location>
        <begin position="92"/>
        <end position="147"/>
    </location>
</feature>
<proteinExistence type="predicted"/>
<comment type="caution">
    <text evidence="2">The sequence shown here is derived from an EMBL/GenBank/DDBJ whole genome shotgun (WGS) entry which is preliminary data.</text>
</comment>
<evidence type="ECO:0000256" key="1">
    <source>
        <dbReference type="SAM" id="MobiDB-lite"/>
    </source>
</evidence>
<protein>
    <submittedName>
        <fullName evidence="2">Uncharacterized protein</fullName>
    </submittedName>
</protein>
<evidence type="ECO:0000313" key="3">
    <source>
        <dbReference type="Proteomes" id="UP000821837"/>
    </source>
</evidence>
<reference evidence="2" key="2">
    <citation type="submission" date="2021-09" db="EMBL/GenBank/DDBJ databases">
        <authorList>
            <person name="Jia N."/>
            <person name="Wang J."/>
            <person name="Shi W."/>
            <person name="Du L."/>
            <person name="Sun Y."/>
            <person name="Zhan W."/>
            <person name="Jiang J."/>
            <person name="Wang Q."/>
            <person name="Zhang B."/>
            <person name="Ji P."/>
            <person name="Sakyi L.B."/>
            <person name="Cui X."/>
            <person name="Yuan T."/>
            <person name="Jiang B."/>
            <person name="Yang W."/>
            <person name="Lam T.T.-Y."/>
            <person name="Chang Q."/>
            <person name="Ding S."/>
            <person name="Wang X."/>
            <person name="Zhu J."/>
            <person name="Ruan X."/>
            <person name="Zhao L."/>
            <person name="Wei J."/>
            <person name="Que T."/>
            <person name="Du C."/>
            <person name="Cheng J."/>
            <person name="Dai P."/>
            <person name="Han X."/>
            <person name="Huang E."/>
            <person name="Gao Y."/>
            <person name="Liu J."/>
            <person name="Shao H."/>
            <person name="Ye R."/>
            <person name="Li L."/>
            <person name="Wei W."/>
            <person name="Wang X."/>
            <person name="Wang C."/>
            <person name="Huo Q."/>
            <person name="Li W."/>
            <person name="Guo W."/>
            <person name="Chen H."/>
            <person name="Chen S."/>
            <person name="Zhou L."/>
            <person name="Zhou L."/>
            <person name="Ni X."/>
            <person name="Tian J."/>
            <person name="Zhou Y."/>
            <person name="Sheng Y."/>
            <person name="Liu T."/>
            <person name="Pan Y."/>
            <person name="Xia L."/>
            <person name="Li J."/>
            <person name="Zhao F."/>
            <person name="Cao W."/>
        </authorList>
    </citation>
    <scope>NUCLEOTIDE SEQUENCE</scope>
    <source>
        <strain evidence="2">Rsan-2018</strain>
        <tissue evidence="2">Larvae</tissue>
    </source>
</reference>
<evidence type="ECO:0000313" key="2">
    <source>
        <dbReference type="EMBL" id="KAH7944112.1"/>
    </source>
</evidence>